<proteinExistence type="inferred from homology"/>
<dbReference type="PROSITE" id="PS51257">
    <property type="entry name" value="PROKAR_LIPOPROTEIN"/>
    <property type="match status" value="1"/>
</dbReference>
<dbReference type="AlphaFoldDB" id="A0AAU8DWZ1"/>
<feature type="domain" description="NAD-dependent epimerase/dehydratase" evidence="4">
    <location>
        <begin position="22"/>
        <end position="188"/>
    </location>
</feature>
<evidence type="ECO:0000256" key="2">
    <source>
        <dbReference type="ARBA" id="ARBA00023445"/>
    </source>
</evidence>
<feature type="region of interest" description="Disordered" evidence="3">
    <location>
        <begin position="85"/>
        <end position="106"/>
    </location>
</feature>
<dbReference type="PANTHER" id="PTHR10366:SF564">
    <property type="entry name" value="STEROL-4-ALPHA-CARBOXYLATE 3-DEHYDROGENASE, DECARBOXYLATING"/>
    <property type="match status" value="1"/>
</dbReference>
<dbReference type="InterPro" id="IPR050425">
    <property type="entry name" value="NAD(P)_dehydrat-like"/>
</dbReference>
<dbReference type="PANTHER" id="PTHR10366">
    <property type="entry name" value="NAD DEPENDENT EPIMERASE/DEHYDRATASE"/>
    <property type="match status" value="1"/>
</dbReference>
<dbReference type="InterPro" id="IPR036291">
    <property type="entry name" value="NAD(P)-bd_dom_sf"/>
</dbReference>
<dbReference type="InterPro" id="IPR001509">
    <property type="entry name" value="Epimerase_deHydtase"/>
</dbReference>
<evidence type="ECO:0000313" key="5">
    <source>
        <dbReference type="EMBL" id="XCG65932.1"/>
    </source>
</evidence>
<dbReference type="Gene3D" id="3.40.50.720">
    <property type="entry name" value="NAD(P)-binding Rossmann-like Domain"/>
    <property type="match status" value="1"/>
</dbReference>
<reference evidence="5" key="1">
    <citation type="submission" date="2024-05" db="EMBL/GenBank/DDBJ databases">
        <authorList>
            <person name="Cai S.Y."/>
            <person name="Jin L.M."/>
            <person name="Li H.R."/>
        </authorList>
    </citation>
    <scope>NUCLEOTIDE SEQUENCE</scope>
    <source>
        <strain evidence="5">A5-74</strain>
    </source>
</reference>
<evidence type="ECO:0000259" key="4">
    <source>
        <dbReference type="Pfam" id="PF01370"/>
    </source>
</evidence>
<dbReference type="EMBL" id="CP159218">
    <property type="protein sequence ID" value="XCG65932.1"/>
    <property type="molecule type" value="Genomic_DNA"/>
</dbReference>
<gene>
    <name evidence="5" type="ORF">ABLG96_15435</name>
</gene>
<dbReference type="Pfam" id="PF01370">
    <property type="entry name" value="Epimerase"/>
    <property type="match status" value="1"/>
</dbReference>
<feature type="compositionally biased region" description="Basic and acidic residues" evidence="3">
    <location>
        <begin position="95"/>
        <end position="106"/>
    </location>
</feature>
<protein>
    <submittedName>
        <fullName evidence="5">NAD-dependent epimerase/dehydratase family protein</fullName>
    </submittedName>
</protein>
<accession>A0AAU8DWZ1</accession>
<evidence type="ECO:0000256" key="3">
    <source>
        <dbReference type="SAM" id="MobiDB-lite"/>
    </source>
</evidence>
<evidence type="ECO:0000256" key="1">
    <source>
        <dbReference type="ARBA" id="ARBA00023002"/>
    </source>
</evidence>
<name>A0AAU8DWZ1_9ACTN</name>
<keyword evidence="1" id="KW-0560">Oxidoreductase</keyword>
<dbReference type="RefSeq" id="WP_353651536.1">
    <property type="nucleotide sequence ID" value="NZ_CP159218.1"/>
</dbReference>
<organism evidence="5">
    <name type="scientific">Nakamurella sp. A5-74</name>
    <dbReference type="NCBI Taxonomy" id="3158264"/>
    <lineage>
        <taxon>Bacteria</taxon>
        <taxon>Bacillati</taxon>
        <taxon>Actinomycetota</taxon>
        <taxon>Actinomycetes</taxon>
        <taxon>Nakamurellales</taxon>
        <taxon>Nakamurellaceae</taxon>
        <taxon>Nakamurella</taxon>
    </lineage>
</organism>
<dbReference type="SUPFAM" id="SSF51735">
    <property type="entry name" value="NAD(P)-binding Rossmann-fold domains"/>
    <property type="match status" value="1"/>
</dbReference>
<dbReference type="GO" id="GO:0016616">
    <property type="term" value="F:oxidoreductase activity, acting on the CH-OH group of donors, NAD or NADP as acceptor"/>
    <property type="evidence" value="ECO:0007669"/>
    <property type="project" value="TreeGrafter"/>
</dbReference>
<sequence>MPPGRPECHDARGASPVWAATGCTYGLHIASPFPSVSPKNDAELVQPARNGTLWVLATAREAGVRRVVMTSSTAAVAYGRGGREKPFTEADWSDETNRSDQSGYERSKTIAERAAWTWMEQQGHALELVTICPGAVLGPDRSASIDIIARLLEGSLPGLARFGWPLVDVRDVAALHLLAMTDPRAAGQRYLAAGDFAWMSDIAGVLRERVPRRTQPSPLVRASGLVDRAVRSRLYELGKHRAVTAEKARLELGWTPRSNEDAIVATAQSLA</sequence>
<comment type="similarity">
    <text evidence="2">Belongs to the NAD(P)-dependent epimerase/dehydratase family. Dihydroflavonol-4-reductase subfamily.</text>
</comment>